<evidence type="ECO:0000313" key="3">
    <source>
        <dbReference type="Proteomes" id="UP000216020"/>
    </source>
</evidence>
<evidence type="ECO:0000256" key="1">
    <source>
        <dbReference type="SAM" id="Phobius"/>
    </source>
</evidence>
<protein>
    <submittedName>
        <fullName evidence="2">Uncharacterized protein</fullName>
    </submittedName>
</protein>
<gene>
    <name evidence="2" type="ORF">CAL29_20895</name>
</gene>
<keyword evidence="1" id="KW-0812">Transmembrane</keyword>
<reference evidence="3" key="1">
    <citation type="submission" date="2017-05" db="EMBL/GenBank/DDBJ databases">
        <title>Complete and WGS of Bordetella genogroups.</title>
        <authorList>
            <person name="Spilker T."/>
            <person name="Lipuma J."/>
        </authorList>
    </citation>
    <scope>NUCLEOTIDE SEQUENCE [LARGE SCALE GENOMIC DNA]</scope>
    <source>
        <strain evidence="3">AU16122</strain>
    </source>
</reference>
<dbReference type="RefSeq" id="WP_094854908.1">
    <property type="nucleotide sequence ID" value="NZ_NEVM01000005.1"/>
</dbReference>
<accession>A0A261RZF9</accession>
<evidence type="ECO:0000313" key="2">
    <source>
        <dbReference type="EMBL" id="OZI30484.1"/>
    </source>
</evidence>
<name>A0A261RZF9_9BORD</name>
<sequence>MTSGGIVPFAFQARFMALLYSVGPPWLVLIGIRGAAPFPGGKRGGRVVAPGVAGVFVSQQPLH</sequence>
<dbReference type="EMBL" id="NEVM01000005">
    <property type="protein sequence ID" value="OZI30484.1"/>
    <property type="molecule type" value="Genomic_DNA"/>
</dbReference>
<proteinExistence type="predicted"/>
<keyword evidence="1" id="KW-1133">Transmembrane helix</keyword>
<keyword evidence="3" id="KW-1185">Reference proteome</keyword>
<keyword evidence="1" id="KW-0472">Membrane</keyword>
<dbReference type="Proteomes" id="UP000216020">
    <property type="component" value="Unassembled WGS sequence"/>
</dbReference>
<feature type="transmembrane region" description="Helical" evidence="1">
    <location>
        <begin position="15"/>
        <end position="36"/>
    </location>
</feature>
<dbReference type="AlphaFoldDB" id="A0A261RZF9"/>
<comment type="caution">
    <text evidence="2">The sequence shown here is derived from an EMBL/GenBank/DDBJ whole genome shotgun (WGS) entry which is preliminary data.</text>
</comment>
<organism evidence="2 3">
    <name type="scientific">Bordetella genomosp. 10</name>
    <dbReference type="NCBI Taxonomy" id="1416804"/>
    <lineage>
        <taxon>Bacteria</taxon>
        <taxon>Pseudomonadati</taxon>
        <taxon>Pseudomonadota</taxon>
        <taxon>Betaproteobacteria</taxon>
        <taxon>Burkholderiales</taxon>
        <taxon>Alcaligenaceae</taxon>
        <taxon>Bordetella</taxon>
    </lineage>
</organism>